<evidence type="ECO:0000256" key="1">
    <source>
        <dbReference type="SAM" id="MobiDB-lite"/>
    </source>
</evidence>
<proteinExistence type="predicted"/>
<dbReference type="InterPro" id="IPR018997">
    <property type="entry name" value="PUB_domain"/>
</dbReference>
<dbReference type="AlphaFoldDB" id="A0A812UZS2"/>
<organism evidence="3 4">
    <name type="scientific">Symbiodinium natans</name>
    <dbReference type="NCBI Taxonomy" id="878477"/>
    <lineage>
        <taxon>Eukaryota</taxon>
        <taxon>Sar</taxon>
        <taxon>Alveolata</taxon>
        <taxon>Dinophyceae</taxon>
        <taxon>Suessiales</taxon>
        <taxon>Symbiodiniaceae</taxon>
        <taxon>Symbiodinium</taxon>
    </lineage>
</organism>
<dbReference type="SUPFAM" id="SSF143503">
    <property type="entry name" value="PUG domain-like"/>
    <property type="match status" value="1"/>
</dbReference>
<dbReference type="InterPro" id="IPR036339">
    <property type="entry name" value="PUB-like_dom_sf"/>
</dbReference>
<feature type="domain" description="PUB" evidence="2">
    <location>
        <begin position="39"/>
        <end position="97"/>
    </location>
</feature>
<evidence type="ECO:0000313" key="4">
    <source>
        <dbReference type="Proteomes" id="UP000604046"/>
    </source>
</evidence>
<dbReference type="CDD" id="cd09212">
    <property type="entry name" value="PUB"/>
    <property type="match status" value="1"/>
</dbReference>
<dbReference type="Proteomes" id="UP000604046">
    <property type="component" value="Unassembled WGS sequence"/>
</dbReference>
<sequence>MGAIRILLPRPSPLSLRESFDAINSCLQRLVAESNSKAEAAKSLSTLAMVLRNLLNDPSSEKNRKVNTSSTRFSEIFRNNSAAAELLKLAGFQFQHPNFVFGDNGQSTEGAQRTLDLLQEAQRNLDQTWTSKPPGAPGTLAGSAPPGAPATPEEEARAPTGAAQAVTTAPAGPATTVPAPAASVAAARPWARASAAQQWASQARDIGSEEAGGLQAGLPSSGSAGSVPTDRPTPSPTPAHPAETLPSVPPPNPPIAHPAEASGPATAPAHHTGPQMHLPIAHPAQAAVVTAAHPAEGMTQPQPQQPQPQPAAHPAEAQAAHPAESQNLPAARPAETHAAHPAEVPQMAHPAESTLATHEAPADTGASEEPQSGG</sequence>
<accession>A0A812UZS2</accession>
<feature type="region of interest" description="Disordered" evidence="1">
    <location>
        <begin position="127"/>
        <end position="174"/>
    </location>
</feature>
<evidence type="ECO:0000313" key="3">
    <source>
        <dbReference type="EMBL" id="CAE7593364.1"/>
    </source>
</evidence>
<gene>
    <name evidence="3" type="ORF">SNAT2548_LOCUS33776</name>
</gene>
<protein>
    <recommendedName>
        <fullName evidence="2">PUB domain-containing protein</fullName>
    </recommendedName>
</protein>
<feature type="compositionally biased region" description="Low complexity" evidence="1">
    <location>
        <begin position="281"/>
        <end position="295"/>
    </location>
</feature>
<keyword evidence="4" id="KW-1185">Reference proteome</keyword>
<dbReference type="EMBL" id="CAJNDS010002778">
    <property type="protein sequence ID" value="CAE7593364.1"/>
    <property type="molecule type" value="Genomic_DNA"/>
</dbReference>
<dbReference type="OrthoDB" id="433477at2759"/>
<feature type="compositionally biased region" description="Low complexity" evidence="1">
    <location>
        <begin position="158"/>
        <end position="174"/>
    </location>
</feature>
<dbReference type="Gene3D" id="1.20.58.2190">
    <property type="match status" value="1"/>
</dbReference>
<comment type="caution">
    <text evidence="3">The sequence shown here is derived from an EMBL/GenBank/DDBJ whole genome shotgun (WGS) entry which is preliminary data.</text>
</comment>
<feature type="compositionally biased region" description="Pro residues" evidence="1">
    <location>
        <begin position="247"/>
        <end position="256"/>
    </location>
</feature>
<reference evidence="3" key="1">
    <citation type="submission" date="2021-02" db="EMBL/GenBank/DDBJ databases">
        <authorList>
            <person name="Dougan E. K."/>
            <person name="Rhodes N."/>
            <person name="Thang M."/>
            <person name="Chan C."/>
        </authorList>
    </citation>
    <scope>NUCLEOTIDE SEQUENCE</scope>
</reference>
<feature type="compositionally biased region" description="Low complexity" evidence="1">
    <location>
        <begin position="312"/>
        <end position="324"/>
    </location>
</feature>
<feature type="region of interest" description="Disordered" evidence="1">
    <location>
        <begin position="211"/>
        <end position="374"/>
    </location>
</feature>
<dbReference type="Pfam" id="PF09409">
    <property type="entry name" value="PUB"/>
    <property type="match status" value="1"/>
</dbReference>
<evidence type="ECO:0000259" key="2">
    <source>
        <dbReference type="Pfam" id="PF09409"/>
    </source>
</evidence>
<name>A0A812UZS2_9DINO</name>